<dbReference type="SUPFAM" id="SSF50129">
    <property type="entry name" value="GroES-like"/>
    <property type="match status" value="1"/>
</dbReference>
<comment type="caution">
    <text evidence="3">The sequence shown here is derived from an EMBL/GenBank/DDBJ whole genome shotgun (WGS) entry which is preliminary data.</text>
</comment>
<proteinExistence type="predicted"/>
<accession>X1FQ56</accession>
<dbReference type="InterPro" id="IPR050129">
    <property type="entry name" value="Zn_alcohol_dh"/>
</dbReference>
<dbReference type="PANTHER" id="PTHR43401">
    <property type="entry name" value="L-THREONINE 3-DEHYDROGENASE"/>
    <property type="match status" value="1"/>
</dbReference>
<dbReference type="GO" id="GO:0016491">
    <property type="term" value="F:oxidoreductase activity"/>
    <property type="evidence" value="ECO:0007669"/>
    <property type="project" value="UniProtKB-KW"/>
</dbReference>
<dbReference type="Gene3D" id="3.40.50.720">
    <property type="entry name" value="NAD(P)-binding Rossmann-like Domain"/>
    <property type="match status" value="1"/>
</dbReference>
<dbReference type="InterPro" id="IPR011032">
    <property type="entry name" value="GroES-like_sf"/>
</dbReference>
<name>X1FQ56_9ZZZZ</name>
<dbReference type="AlphaFoldDB" id="X1FQ56"/>
<keyword evidence="1" id="KW-0560">Oxidoreductase</keyword>
<dbReference type="Gene3D" id="3.90.180.10">
    <property type="entry name" value="Medium-chain alcohol dehydrogenases, catalytic domain"/>
    <property type="match status" value="1"/>
</dbReference>
<feature type="domain" description="Alcohol dehydrogenase-like N-terminal" evidence="2">
    <location>
        <begin position="1"/>
        <end position="87"/>
    </location>
</feature>
<evidence type="ECO:0000256" key="1">
    <source>
        <dbReference type="ARBA" id="ARBA00023002"/>
    </source>
</evidence>
<dbReference type="Pfam" id="PF08240">
    <property type="entry name" value="ADH_N"/>
    <property type="match status" value="1"/>
</dbReference>
<feature type="non-terminal residue" evidence="3">
    <location>
        <position position="1"/>
    </location>
</feature>
<dbReference type="PANTHER" id="PTHR43401:SF2">
    <property type="entry name" value="L-THREONINE 3-DEHYDROGENASE"/>
    <property type="match status" value="1"/>
</dbReference>
<gene>
    <name evidence="3" type="ORF">S03H2_35244</name>
</gene>
<organism evidence="3">
    <name type="scientific">marine sediment metagenome</name>
    <dbReference type="NCBI Taxonomy" id="412755"/>
    <lineage>
        <taxon>unclassified sequences</taxon>
        <taxon>metagenomes</taxon>
        <taxon>ecological metagenomes</taxon>
    </lineage>
</organism>
<dbReference type="EMBL" id="BARU01021542">
    <property type="protein sequence ID" value="GAH47816.1"/>
    <property type="molecule type" value="Genomic_DNA"/>
</dbReference>
<sequence length="283" mass="30606">AAGLCFSDTKIIKLGGDHPRLYGRDLANDPIIPAHEAALTIIAVGENRREQYKVGDRFVVQADIYFDGVNLAFGYMLPGALQQYVLIGKEILDGDDGCYLVPVQAETGYAEAALAEPWACVVRAYRDVRRSDLKPGGAVWIIGTPGAEDEDYRLAGAEYAGVPRRVVMTDVPEGLAGQIRNLAGGAGVQVTTTDRFSEISEAELVENYTGGKGFDDVFVLGSGSPEAVEAADRSLNKRGRLTIVTDKPLPRPVNLDVGRIHYDETYYAGASPKNPLAAYRKIR</sequence>
<dbReference type="SUPFAM" id="SSF51735">
    <property type="entry name" value="NAD(P)-binding Rossmann-fold domains"/>
    <property type="match status" value="1"/>
</dbReference>
<evidence type="ECO:0000313" key="3">
    <source>
        <dbReference type="EMBL" id="GAH47816.1"/>
    </source>
</evidence>
<dbReference type="InterPro" id="IPR013154">
    <property type="entry name" value="ADH-like_N"/>
</dbReference>
<evidence type="ECO:0000259" key="2">
    <source>
        <dbReference type="Pfam" id="PF08240"/>
    </source>
</evidence>
<dbReference type="InterPro" id="IPR036291">
    <property type="entry name" value="NAD(P)-bd_dom_sf"/>
</dbReference>
<feature type="non-terminal residue" evidence="3">
    <location>
        <position position="283"/>
    </location>
</feature>
<reference evidence="3" key="1">
    <citation type="journal article" date="2014" name="Front. Microbiol.">
        <title>High frequency of phylogenetically diverse reductive dehalogenase-homologous genes in deep subseafloor sedimentary metagenomes.</title>
        <authorList>
            <person name="Kawai M."/>
            <person name="Futagami T."/>
            <person name="Toyoda A."/>
            <person name="Takaki Y."/>
            <person name="Nishi S."/>
            <person name="Hori S."/>
            <person name="Arai W."/>
            <person name="Tsubouchi T."/>
            <person name="Morono Y."/>
            <person name="Uchiyama I."/>
            <person name="Ito T."/>
            <person name="Fujiyama A."/>
            <person name="Inagaki F."/>
            <person name="Takami H."/>
        </authorList>
    </citation>
    <scope>NUCLEOTIDE SEQUENCE</scope>
    <source>
        <strain evidence="3">Expedition CK06-06</strain>
    </source>
</reference>
<protein>
    <recommendedName>
        <fullName evidence="2">Alcohol dehydrogenase-like N-terminal domain-containing protein</fullName>
    </recommendedName>
</protein>